<dbReference type="GO" id="GO:0016757">
    <property type="term" value="F:glycosyltransferase activity"/>
    <property type="evidence" value="ECO:0007669"/>
    <property type="project" value="UniProtKB-KW"/>
</dbReference>
<dbReference type="Gene3D" id="3.40.50.2000">
    <property type="entry name" value="Glycogen Phosphorylase B"/>
    <property type="match status" value="2"/>
</dbReference>
<dbReference type="CDD" id="cd03801">
    <property type="entry name" value="GT4_PimA-like"/>
    <property type="match status" value="1"/>
</dbReference>
<comment type="caution">
    <text evidence="6">The sequence shown here is derived from an EMBL/GenBank/DDBJ whole genome shotgun (WGS) entry which is preliminary data.</text>
</comment>
<dbReference type="Pfam" id="PF00534">
    <property type="entry name" value="Glycos_transf_1"/>
    <property type="match status" value="1"/>
</dbReference>
<feature type="domain" description="Glycosyltransferase subfamily 4-like N-terminal" evidence="5">
    <location>
        <begin position="22"/>
        <end position="193"/>
    </location>
</feature>
<keyword evidence="2 6" id="KW-0328">Glycosyltransferase</keyword>
<name>A0ABU8LD35_9MICO</name>
<dbReference type="RefSeq" id="WP_337331908.1">
    <property type="nucleotide sequence ID" value="NZ_JBBDGM010000005.1"/>
</dbReference>
<evidence type="ECO:0000256" key="1">
    <source>
        <dbReference type="ARBA" id="ARBA00021292"/>
    </source>
</evidence>
<evidence type="ECO:0000259" key="5">
    <source>
        <dbReference type="Pfam" id="PF13439"/>
    </source>
</evidence>
<evidence type="ECO:0000256" key="2">
    <source>
        <dbReference type="ARBA" id="ARBA00022676"/>
    </source>
</evidence>
<dbReference type="EMBL" id="JBBDGM010000005">
    <property type="protein sequence ID" value="MEJ1088242.1"/>
    <property type="molecule type" value="Genomic_DNA"/>
</dbReference>
<evidence type="ECO:0000313" key="7">
    <source>
        <dbReference type="Proteomes" id="UP001371224"/>
    </source>
</evidence>
<reference evidence="6 7" key="1">
    <citation type="submission" date="2024-02" db="EMBL/GenBank/DDBJ databases">
        <authorList>
            <person name="Saticioglu I.B."/>
        </authorList>
    </citation>
    <scope>NUCLEOTIDE SEQUENCE [LARGE SCALE GENOMIC DNA]</scope>
    <source>
        <strain evidence="6 7">Mu-80</strain>
    </source>
</reference>
<feature type="domain" description="Glycosyl transferase family 1" evidence="4">
    <location>
        <begin position="205"/>
        <end position="360"/>
    </location>
</feature>
<organism evidence="6 7">
    <name type="scientific">Microbacterium bandirmense</name>
    <dbReference type="NCBI Taxonomy" id="3122050"/>
    <lineage>
        <taxon>Bacteria</taxon>
        <taxon>Bacillati</taxon>
        <taxon>Actinomycetota</taxon>
        <taxon>Actinomycetes</taxon>
        <taxon>Micrococcales</taxon>
        <taxon>Microbacteriaceae</taxon>
        <taxon>Microbacterium</taxon>
    </lineage>
</organism>
<protein>
    <recommendedName>
        <fullName evidence="1">D-inositol 3-phosphate glycosyltransferase</fullName>
    </recommendedName>
</protein>
<dbReference type="Pfam" id="PF13439">
    <property type="entry name" value="Glyco_transf_4"/>
    <property type="match status" value="1"/>
</dbReference>
<keyword evidence="3 6" id="KW-0808">Transferase</keyword>
<dbReference type="PANTHER" id="PTHR45947">
    <property type="entry name" value="SULFOQUINOVOSYL TRANSFERASE SQD2"/>
    <property type="match status" value="1"/>
</dbReference>
<dbReference type="SUPFAM" id="SSF53756">
    <property type="entry name" value="UDP-Glycosyltransferase/glycogen phosphorylase"/>
    <property type="match status" value="1"/>
</dbReference>
<dbReference type="InterPro" id="IPR050194">
    <property type="entry name" value="Glycosyltransferase_grp1"/>
</dbReference>
<gene>
    <name evidence="6" type="ORF">WDU99_07935</name>
</gene>
<evidence type="ECO:0000259" key="4">
    <source>
        <dbReference type="Pfam" id="PF00534"/>
    </source>
</evidence>
<sequence>MTREADRPRRVALVTSSFAPHVGGVEEHVAQVARGLAAAGHTVEVWAVDRGDRPAEPFGHGVVVRYLPTPLPARSLGSMARFVTRAPAAWRAWTQAHRSLKPDVVHVHCFGPNGLYALALHRRYRTPLVITSHGETTGDDTSVFARSALLRDGLRRSLAAAAAVTAPTDYVLTDLRKNFGLSGGEVVANGVDLHVATGPTPISGRYILAVRRLGWMKGVDLLIDAFAVGRVRGTIAADVRLVIAGDGPERERLEEQIFAAGLLDDVTMLGWQDAEQVASLTAGAEAMVVPSRDEAFGIVALEAWRDAAPLIMTTRGGAREFTTDGVDAVLVDPEDTDALASTLARVLSDDTLRSRLTSAGLTRVREFSWGAVTQKYLDVYQRVLKRR</sequence>
<evidence type="ECO:0000313" key="6">
    <source>
        <dbReference type="EMBL" id="MEJ1088242.1"/>
    </source>
</evidence>
<dbReference type="Proteomes" id="UP001371224">
    <property type="component" value="Unassembled WGS sequence"/>
</dbReference>
<accession>A0ABU8LD35</accession>
<dbReference type="InterPro" id="IPR028098">
    <property type="entry name" value="Glyco_trans_4-like_N"/>
</dbReference>
<keyword evidence="7" id="KW-1185">Reference proteome</keyword>
<proteinExistence type="predicted"/>
<dbReference type="InterPro" id="IPR001296">
    <property type="entry name" value="Glyco_trans_1"/>
</dbReference>
<dbReference type="PANTHER" id="PTHR45947:SF3">
    <property type="entry name" value="SULFOQUINOVOSYL TRANSFERASE SQD2"/>
    <property type="match status" value="1"/>
</dbReference>
<evidence type="ECO:0000256" key="3">
    <source>
        <dbReference type="ARBA" id="ARBA00022679"/>
    </source>
</evidence>